<accession>A0AAE8XF09</accession>
<keyword evidence="2" id="KW-1185">Reference proteome</keyword>
<proteinExistence type="predicted"/>
<dbReference type="EMBL" id="MZ803112">
    <property type="protein sequence ID" value="UAW01052.1"/>
    <property type="molecule type" value="Genomic_DNA"/>
</dbReference>
<name>A0AAE8XF09_9CAUD</name>
<reference evidence="1" key="1">
    <citation type="submission" date="2021-08" db="EMBL/GenBank/DDBJ databases">
        <authorList>
            <person name="Shitrit D."/>
            <person name="Kirzner S."/>
            <person name="Dekel-Bird N.P."/>
            <person name="Avrani S."/>
            <person name="Sabehi G."/>
            <person name="Perkarsky I."/>
            <person name="Peleg M."/>
            <person name="Tahan R."/>
            <person name="Kondratyeva K."/>
            <person name="Lindell D."/>
        </authorList>
    </citation>
    <scope>NUCLEOTIDE SEQUENCE</scope>
</reference>
<sequence length="54" mass="6524">MNAYDCHYYDRKGNHRIFCCYARDLLHARQQTEEMVGRNLSRITGLVKVDNFDW</sequence>
<organism evidence="1 2">
    <name type="scientific">Synechococcus T7-like virus S-TIP28</name>
    <dbReference type="NCBI Taxonomy" id="1332140"/>
    <lineage>
        <taxon>Viruses</taxon>
        <taxon>Duplodnaviria</taxon>
        <taxon>Heunggongvirae</taxon>
        <taxon>Uroviricota</taxon>
        <taxon>Caudoviricetes</taxon>
        <taxon>Autographivirales</taxon>
        <taxon>Autographivirales incertae sedis</taxon>
        <taxon>Tiranvirus</taxon>
        <taxon>Tiranvirus STIP28</taxon>
    </lineage>
</organism>
<gene>
    <name evidence="1" type="ORF">STIP28_10</name>
</gene>
<evidence type="ECO:0000313" key="2">
    <source>
        <dbReference type="Proteomes" id="UP000828768"/>
    </source>
</evidence>
<evidence type="ECO:0000313" key="1">
    <source>
        <dbReference type="EMBL" id="UAW01052.1"/>
    </source>
</evidence>
<dbReference type="Proteomes" id="UP000828768">
    <property type="component" value="Segment"/>
</dbReference>
<protein>
    <submittedName>
        <fullName evidence="1">Uncharacterized protein</fullName>
    </submittedName>
</protein>